<dbReference type="SUPFAM" id="SSF52540">
    <property type="entry name" value="P-loop containing nucleoside triphosphate hydrolases"/>
    <property type="match status" value="1"/>
</dbReference>
<dbReference type="InterPro" id="IPR011025">
    <property type="entry name" value="GproteinA_insert"/>
</dbReference>
<feature type="region of interest" description="Disordered" evidence="11">
    <location>
        <begin position="1"/>
        <end position="127"/>
    </location>
</feature>
<evidence type="ECO:0000256" key="1">
    <source>
        <dbReference type="ARBA" id="ARBA00007976"/>
    </source>
</evidence>
<dbReference type="InterPro" id="IPR001019">
    <property type="entry name" value="Gprotein_alpha_su"/>
</dbReference>
<evidence type="ECO:0000256" key="4">
    <source>
        <dbReference type="ARBA" id="ARBA00022765"/>
    </source>
</evidence>
<keyword evidence="6 8" id="KW-0342">GTP-binding</keyword>
<keyword evidence="13" id="KW-1185">Reference proteome</keyword>
<dbReference type="PROSITE" id="PS51882">
    <property type="entry name" value="G_ALPHA"/>
    <property type="match status" value="1"/>
</dbReference>
<protein>
    <recommendedName>
        <fullName evidence="10">Guanine nucleotide-binding protein subunit alpha</fullName>
    </recommendedName>
</protein>
<evidence type="ECO:0000256" key="7">
    <source>
        <dbReference type="ARBA" id="ARBA00023224"/>
    </source>
</evidence>
<dbReference type="Ensembl" id="ENSMFAT00000087961.1">
    <property type="protein sequence ID" value="ENSMFAP00000059872.1"/>
    <property type="gene ID" value="ENSMFAG00000056599.1"/>
</dbReference>
<evidence type="ECO:0000256" key="2">
    <source>
        <dbReference type="ARBA" id="ARBA00022723"/>
    </source>
</evidence>
<comment type="subunit">
    <text evidence="10">G proteins are composed of 3 units; alpha, beta and gamma. The alpha chain contains the guanine nucleotide binding site.</text>
</comment>
<evidence type="ECO:0000256" key="9">
    <source>
        <dbReference type="PIRSR" id="PIRSR601019-2"/>
    </source>
</evidence>
<accession>A0A7N9D674</accession>
<dbReference type="AlphaFoldDB" id="A0A7N9D674"/>
<organism evidence="12 13">
    <name type="scientific">Macaca fascicularis</name>
    <name type="common">Crab-eating macaque</name>
    <name type="synonym">Cynomolgus monkey</name>
    <dbReference type="NCBI Taxonomy" id="9541"/>
    <lineage>
        <taxon>Eukaryota</taxon>
        <taxon>Metazoa</taxon>
        <taxon>Chordata</taxon>
        <taxon>Craniata</taxon>
        <taxon>Vertebrata</taxon>
        <taxon>Euteleostomi</taxon>
        <taxon>Mammalia</taxon>
        <taxon>Eutheria</taxon>
        <taxon>Euarchontoglires</taxon>
        <taxon>Primates</taxon>
        <taxon>Haplorrhini</taxon>
        <taxon>Catarrhini</taxon>
        <taxon>Cercopithecidae</taxon>
        <taxon>Cercopithecinae</taxon>
        <taxon>Macaca</taxon>
    </lineage>
</organism>
<feature type="compositionally biased region" description="Low complexity" evidence="11">
    <location>
        <begin position="172"/>
        <end position="208"/>
    </location>
</feature>
<dbReference type="FunFam" id="3.40.50.300:FF:000692">
    <property type="entry name" value="Guanine nucleotide-binding protein subunit alpha"/>
    <property type="match status" value="1"/>
</dbReference>
<keyword evidence="2 9" id="KW-0479">Metal-binding</keyword>
<feature type="binding site" evidence="9">
    <location>
        <position position="279"/>
    </location>
    <ligand>
        <name>Mg(2+)</name>
        <dbReference type="ChEBI" id="CHEBI:18420"/>
    </ligand>
</feature>
<feature type="binding site" evidence="8">
    <location>
        <begin position="275"/>
        <end position="280"/>
    </location>
    <ligand>
        <name>GTP</name>
        <dbReference type="ChEBI" id="CHEBI:37565"/>
    </ligand>
</feature>
<evidence type="ECO:0000256" key="10">
    <source>
        <dbReference type="RuleBase" id="RU369122"/>
    </source>
</evidence>
<evidence type="ECO:0000313" key="13">
    <source>
        <dbReference type="Proteomes" id="UP000233100"/>
    </source>
</evidence>
<dbReference type="GO" id="GO:0003924">
    <property type="term" value="F:GTPase activity"/>
    <property type="evidence" value="ECO:0007669"/>
    <property type="project" value="UniProtKB-UniRule"/>
</dbReference>
<feature type="binding site" evidence="8">
    <location>
        <begin position="381"/>
        <end position="382"/>
    </location>
    <ligand>
        <name>GTP</name>
        <dbReference type="ChEBI" id="CHEBI:37565"/>
    </ligand>
</feature>
<evidence type="ECO:0000313" key="12">
    <source>
        <dbReference type="Ensembl" id="ENSMFAP00000059872.1"/>
    </source>
</evidence>
<dbReference type="Proteomes" id="UP000233100">
    <property type="component" value="Unplaced"/>
</dbReference>
<dbReference type="SUPFAM" id="SSF47895">
    <property type="entry name" value="Transducin (alpha subunit), insertion domain"/>
    <property type="match status" value="1"/>
</dbReference>
<dbReference type="GO" id="GO:0007188">
    <property type="term" value="P:adenylate cyclase-modulating G protein-coupled receptor signaling pathway"/>
    <property type="evidence" value="ECO:0007669"/>
    <property type="project" value="TreeGrafter"/>
</dbReference>
<dbReference type="InterPro" id="IPR000654">
    <property type="entry name" value="Gprotein_alpha_Q"/>
</dbReference>
<comment type="similarity">
    <text evidence="1 10">Belongs to the G-alpha family. G(q) subfamily.</text>
</comment>
<feature type="compositionally biased region" description="Basic and acidic residues" evidence="11">
    <location>
        <begin position="36"/>
        <end position="52"/>
    </location>
</feature>
<dbReference type="FunFam" id="1.10.400.10:FF:000002">
    <property type="entry name" value="guanine nucleotide-binding protein G(Q) subunit alpha"/>
    <property type="match status" value="1"/>
</dbReference>
<reference evidence="12" key="2">
    <citation type="submission" date="2025-09" db="UniProtKB">
        <authorList>
            <consortium name="Ensembl"/>
        </authorList>
    </citation>
    <scope>IDENTIFICATION</scope>
</reference>
<dbReference type="GO" id="GO:0005834">
    <property type="term" value="C:heterotrimeric G-protein complex"/>
    <property type="evidence" value="ECO:0007669"/>
    <property type="project" value="UniProtKB-UniRule"/>
</dbReference>
<dbReference type="SMART" id="SM00275">
    <property type="entry name" value="G_alpha"/>
    <property type="match status" value="1"/>
</dbReference>
<evidence type="ECO:0000256" key="5">
    <source>
        <dbReference type="ARBA" id="ARBA00022842"/>
    </source>
</evidence>
<dbReference type="GO" id="GO:0046872">
    <property type="term" value="F:metal ion binding"/>
    <property type="evidence" value="ECO:0007669"/>
    <property type="project" value="UniProtKB-UniRule"/>
</dbReference>
<dbReference type="GO" id="GO:0005737">
    <property type="term" value="C:cytoplasm"/>
    <property type="evidence" value="ECO:0007669"/>
    <property type="project" value="TreeGrafter"/>
</dbReference>
<dbReference type="PRINTS" id="PR00442">
    <property type="entry name" value="GPROTEINAQ"/>
</dbReference>
<dbReference type="GO" id="GO:0005525">
    <property type="term" value="F:GTP binding"/>
    <property type="evidence" value="ECO:0007669"/>
    <property type="project" value="UniProtKB-UniRule"/>
</dbReference>
<feature type="compositionally biased region" description="Low complexity" evidence="11">
    <location>
        <begin position="65"/>
        <end position="89"/>
    </location>
</feature>
<evidence type="ECO:0000256" key="6">
    <source>
        <dbReference type="ARBA" id="ARBA00023134"/>
    </source>
</evidence>
<dbReference type="GO" id="GO:0060158">
    <property type="term" value="P:phospholipase C-activating dopamine receptor signaling pathway"/>
    <property type="evidence" value="ECO:0007669"/>
    <property type="project" value="TreeGrafter"/>
</dbReference>
<keyword evidence="5 9" id="KW-0460">Magnesium</keyword>
<keyword evidence="7 10" id="KW-0807">Transducer</keyword>
<keyword evidence="3 8" id="KW-0547">Nucleotide-binding</keyword>
<reference evidence="12" key="1">
    <citation type="submission" date="2025-08" db="UniProtKB">
        <authorList>
            <consortium name="Ensembl"/>
        </authorList>
    </citation>
    <scope>IDENTIFICATION</scope>
</reference>
<comment type="function">
    <text evidence="10">Guanine nucleotide-binding proteins (G proteins) are involved as modulators or transducers in various transmembrane signaling systems.</text>
</comment>
<dbReference type="PANTHER" id="PTHR10218">
    <property type="entry name" value="GTP-BINDING PROTEIN ALPHA SUBUNIT"/>
    <property type="match status" value="1"/>
</dbReference>
<name>A0A7N9D674_MACFA</name>
<feature type="region of interest" description="Disordered" evidence="11">
    <location>
        <begin position="159"/>
        <end position="220"/>
    </location>
</feature>
<dbReference type="Gene3D" id="3.40.50.300">
    <property type="entry name" value="P-loop containing nucleotide triphosphate hydrolases"/>
    <property type="match status" value="1"/>
</dbReference>
<dbReference type="GO" id="GO:0001664">
    <property type="term" value="F:G protein-coupled receptor binding"/>
    <property type="evidence" value="ECO:0007669"/>
    <property type="project" value="UniProtKB-UniRule"/>
</dbReference>
<dbReference type="Gene3D" id="1.10.400.10">
    <property type="entry name" value="GI Alpha 1, domain 2-like"/>
    <property type="match status" value="1"/>
</dbReference>
<dbReference type="InterPro" id="IPR027417">
    <property type="entry name" value="P-loop_NTPase"/>
</dbReference>
<dbReference type="Pfam" id="PF00503">
    <property type="entry name" value="G-alpha"/>
    <property type="match status" value="1"/>
</dbReference>
<evidence type="ECO:0000256" key="3">
    <source>
        <dbReference type="ARBA" id="ARBA00022741"/>
    </source>
</evidence>
<dbReference type="PANTHER" id="PTHR10218:SF217">
    <property type="entry name" value="GUANINE NUCLEOTIDE-BINDING PROTEIN SUBUNIT ALPHA-15"/>
    <property type="match status" value="1"/>
</dbReference>
<keyword evidence="4" id="KW-0013">ADP-ribosylation</keyword>
<dbReference type="GO" id="GO:0031683">
    <property type="term" value="F:G-protein beta/gamma-subunit complex binding"/>
    <property type="evidence" value="ECO:0007669"/>
    <property type="project" value="UniProtKB-UniRule"/>
</dbReference>
<evidence type="ECO:0000256" key="11">
    <source>
        <dbReference type="SAM" id="MobiDB-lite"/>
    </source>
</evidence>
<proteinExistence type="inferred from homology"/>
<sequence length="384" mass="41146">VKVPVKQCQGASRASGDPESAAAAWAPPRPGLGRSGRVERGRAGPNEAERSRAWPAESATFPQSRAAPPRLPAARPLPTSAQPNPRAPALAPPRPFRARRRPAQAASPAPTVGARGRRPLPLATPSACRGLRSQPVARLRRLRLAVAAAAARAKCGRAGVRGWRGPSRDPAARQAAAEAGRAGPGPRAGAEAGGPRRAAAEAAPARAGPGTGGGGGESAAAAGAGTMTLESMMACCLSDEVKESKRINAEIEKQLRRDKRDARRELKLLLLGPGESGKSTFIKQMRIIHGAGYSEEERKGFRPLVYQNIFVSMRAMIEAMERLQIPFSRPESKHHASLVMSQDPYKVTTFEKRYAVAMQWLWRDAGIRACYERRREFHLLDSAV</sequence>
<evidence type="ECO:0000256" key="8">
    <source>
        <dbReference type="PIRSR" id="PIRSR601019-1"/>
    </source>
</evidence>
<dbReference type="GeneTree" id="ENSGT00940000161736"/>